<dbReference type="EMBL" id="WTZA01000001">
    <property type="protein sequence ID" value="MXO75056.1"/>
    <property type="molecule type" value="Genomic_DNA"/>
</dbReference>
<gene>
    <name evidence="2" type="ORF">GRI40_07490</name>
</gene>
<organism evidence="2 3">
    <name type="scientific">Tsuneonella aeria</name>
    <dbReference type="NCBI Taxonomy" id="1837929"/>
    <lineage>
        <taxon>Bacteria</taxon>
        <taxon>Pseudomonadati</taxon>
        <taxon>Pseudomonadota</taxon>
        <taxon>Alphaproteobacteria</taxon>
        <taxon>Sphingomonadales</taxon>
        <taxon>Erythrobacteraceae</taxon>
        <taxon>Tsuneonella</taxon>
    </lineage>
</organism>
<name>A0A6I4TEN8_9SPHN</name>
<evidence type="ECO:0000313" key="2">
    <source>
        <dbReference type="EMBL" id="MXO75056.1"/>
    </source>
</evidence>
<dbReference type="AlphaFoldDB" id="A0A6I4TEN8"/>
<dbReference type="Gene3D" id="3.30.2010.10">
    <property type="entry name" value="Metalloproteases ('zincins'), catalytic domain"/>
    <property type="match status" value="1"/>
</dbReference>
<sequence>MIGWLARSGADPVIEVTGRLLPIAITRNARARRLTMRLSPDGTAVRLTLPRWCPEAEAIAFVHARSGWLEGQLARVPRADPPGPSGMVRFRGQTFSIDWNEGARRKPALRGDVIKLGGPAETIAPRLQRWLESEALTLMSADVSHFAARAGVRAPPLRLSRAQRRWGSLSSSGTVRINWRLIQAPDSVRRSVVAHEITHCLHFDHSPAFHAALGRIFDDDLAAADAWLTTHGRGLYASFG</sequence>
<dbReference type="CDD" id="cd07344">
    <property type="entry name" value="M48_yhfN_like"/>
    <property type="match status" value="1"/>
</dbReference>
<dbReference type="RefSeq" id="WP_160610746.1">
    <property type="nucleotide sequence ID" value="NZ_WTZA01000001.1"/>
</dbReference>
<evidence type="ECO:0000313" key="3">
    <source>
        <dbReference type="Proteomes" id="UP000439522"/>
    </source>
</evidence>
<proteinExistence type="predicted"/>
<keyword evidence="3" id="KW-1185">Reference proteome</keyword>
<evidence type="ECO:0000259" key="1">
    <source>
        <dbReference type="Pfam" id="PF01863"/>
    </source>
</evidence>
<accession>A0A6I4TEN8</accession>
<dbReference type="Proteomes" id="UP000439522">
    <property type="component" value="Unassembled WGS sequence"/>
</dbReference>
<dbReference type="OrthoDB" id="9795402at2"/>
<dbReference type="PANTHER" id="PTHR30399:SF1">
    <property type="entry name" value="UTP PYROPHOSPHATASE"/>
    <property type="match status" value="1"/>
</dbReference>
<reference evidence="2 3" key="1">
    <citation type="submission" date="2019-12" db="EMBL/GenBank/DDBJ databases">
        <title>Genomic-based taxomic classification of the family Erythrobacteraceae.</title>
        <authorList>
            <person name="Xu L."/>
        </authorList>
    </citation>
    <scope>NUCLEOTIDE SEQUENCE [LARGE SCALE GENOMIC DNA]</scope>
    <source>
        <strain evidence="2 3">100921-2</strain>
    </source>
</reference>
<feature type="domain" description="YgjP-like metallopeptidase" evidence="1">
    <location>
        <begin position="35"/>
        <end position="230"/>
    </location>
</feature>
<dbReference type="InterPro" id="IPR053136">
    <property type="entry name" value="UTP_pyrophosphatase-like"/>
</dbReference>
<protein>
    <submittedName>
        <fullName evidence="2">DUF45 domain-containing protein</fullName>
    </submittedName>
</protein>
<dbReference type="InterPro" id="IPR002725">
    <property type="entry name" value="YgjP-like_metallopeptidase"/>
</dbReference>
<dbReference type="PANTHER" id="PTHR30399">
    <property type="entry name" value="UNCHARACTERIZED PROTEIN YGJP"/>
    <property type="match status" value="1"/>
</dbReference>
<dbReference type="Pfam" id="PF01863">
    <property type="entry name" value="YgjP-like"/>
    <property type="match status" value="1"/>
</dbReference>
<comment type="caution">
    <text evidence="2">The sequence shown here is derived from an EMBL/GenBank/DDBJ whole genome shotgun (WGS) entry which is preliminary data.</text>
</comment>